<evidence type="ECO:0000256" key="1">
    <source>
        <dbReference type="SAM" id="SignalP"/>
    </source>
</evidence>
<feature type="signal peptide" evidence="1">
    <location>
        <begin position="1"/>
        <end position="22"/>
    </location>
</feature>
<comment type="caution">
    <text evidence="2">The sequence shown here is derived from an EMBL/GenBank/DDBJ whole genome shotgun (WGS) entry which is preliminary data.</text>
</comment>
<dbReference type="Proteomes" id="UP001597040">
    <property type="component" value="Unassembled WGS sequence"/>
</dbReference>
<evidence type="ECO:0000313" key="2">
    <source>
        <dbReference type="EMBL" id="MFD1040499.1"/>
    </source>
</evidence>
<dbReference type="PROSITE" id="PS51257">
    <property type="entry name" value="PROKAR_LIPOPROTEIN"/>
    <property type="match status" value="1"/>
</dbReference>
<keyword evidence="3" id="KW-1185">Reference proteome</keyword>
<reference evidence="3" key="1">
    <citation type="journal article" date="2019" name="Int. J. Syst. Evol. Microbiol.">
        <title>The Global Catalogue of Microorganisms (GCM) 10K type strain sequencing project: providing services to taxonomists for standard genome sequencing and annotation.</title>
        <authorList>
            <consortium name="The Broad Institute Genomics Platform"/>
            <consortium name="The Broad Institute Genome Sequencing Center for Infectious Disease"/>
            <person name="Wu L."/>
            <person name="Ma J."/>
        </authorList>
    </citation>
    <scope>NUCLEOTIDE SEQUENCE [LARGE SCALE GENOMIC DNA]</scope>
    <source>
        <strain evidence="3">CCUG 56754</strain>
    </source>
</reference>
<feature type="chain" id="PRO_5046597188" description="Sporulation protein" evidence="1">
    <location>
        <begin position="23"/>
        <end position="210"/>
    </location>
</feature>
<gene>
    <name evidence="2" type="ORF">ACFQ3N_19155</name>
</gene>
<dbReference type="InterPro" id="IPR027304">
    <property type="entry name" value="Trigger_fact/SurA_dom_sf"/>
</dbReference>
<evidence type="ECO:0008006" key="4">
    <source>
        <dbReference type="Google" id="ProtNLM"/>
    </source>
</evidence>
<dbReference type="SUPFAM" id="SSF109998">
    <property type="entry name" value="Triger factor/SurA peptide-binding domain-like"/>
    <property type="match status" value="1"/>
</dbReference>
<protein>
    <recommendedName>
        <fullName evidence="4">Sporulation protein</fullName>
    </recommendedName>
</protein>
<accession>A0ABW3LT22</accession>
<organism evidence="2 3">
    <name type="scientific">Virgibacillus byunsanensis</name>
    <dbReference type="NCBI Taxonomy" id="570945"/>
    <lineage>
        <taxon>Bacteria</taxon>
        <taxon>Bacillati</taxon>
        <taxon>Bacillota</taxon>
        <taxon>Bacilli</taxon>
        <taxon>Bacillales</taxon>
        <taxon>Bacillaceae</taxon>
        <taxon>Virgibacillus</taxon>
    </lineage>
</organism>
<name>A0ABW3LT22_9BACI</name>
<dbReference type="RefSeq" id="WP_390364636.1">
    <property type="nucleotide sequence ID" value="NZ_JBHTKJ010000073.1"/>
</dbReference>
<keyword evidence="1" id="KW-0732">Signal</keyword>
<sequence length="210" mass="24389">MKKWMVLILLSFILFGCTQAEEAEEQETDVSDEPPVTIKNINPEVEGIVAQVDGHEILGKNIQYEMKRLELISVLQGDENEEEASSPNVALQEIIRNHMIHKIARDENITVDESEQQKRVEDVRQGVESNDGYARVMKGIDEEQFWSREEERYEQIVEAEKLIVKLMENVKKEHPNYDEKALRFDAQEDLDELIQQEVVDATIEIYEEEG</sequence>
<dbReference type="EMBL" id="JBHTKJ010000073">
    <property type="protein sequence ID" value="MFD1040499.1"/>
    <property type="molecule type" value="Genomic_DNA"/>
</dbReference>
<evidence type="ECO:0000313" key="3">
    <source>
        <dbReference type="Proteomes" id="UP001597040"/>
    </source>
</evidence>
<proteinExistence type="predicted"/>